<dbReference type="RefSeq" id="WP_079810251.1">
    <property type="nucleotide sequence ID" value="NZ_CP079839.1"/>
</dbReference>
<gene>
    <name evidence="1" type="ORF">BA086_23660</name>
</gene>
<dbReference type="EMBL" id="RSUZ01000041">
    <property type="protein sequence ID" value="MIV65963.1"/>
    <property type="molecule type" value="Genomic_DNA"/>
</dbReference>
<sequence>MNNKQTIKNTYNLSYGDLKVNSGLIKWYNRLLDKTADELDEIDVSKMIRQDILVDLAIDSAINILKDNPYAGEMYDGDVLNSLNSLVKNERVNIDQLKKLKNIVGEFKGRVSEFEWGDISKRELFIKNIEDILTI</sequence>
<accession>A0A402XKS4</accession>
<protein>
    <submittedName>
        <fullName evidence="1">Uncharacterized protein</fullName>
    </submittedName>
</protein>
<organism evidence="1">
    <name type="scientific">Salmonella enterica</name>
    <name type="common">Salmonella choleraesuis</name>
    <dbReference type="NCBI Taxonomy" id="28901"/>
    <lineage>
        <taxon>Bacteria</taxon>
        <taxon>Pseudomonadati</taxon>
        <taxon>Pseudomonadota</taxon>
        <taxon>Gammaproteobacteria</taxon>
        <taxon>Enterobacterales</taxon>
        <taxon>Enterobacteriaceae</taxon>
        <taxon>Salmonella</taxon>
    </lineage>
</organism>
<dbReference type="Proteomes" id="UP000885414">
    <property type="component" value="Unassembled WGS sequence"/>
</dbReference>
<evidence type="ECO:0000313" key="1">
    <source>
        <dbReference type="EMBL" id="MIV65963.1"/>
    </source>
</evidence>
<dbReference type="InterPro" id="IPR040547">
    <property type="entry name" value="CdiI"/>
</dbReference>
<dbReference type="CDD" id="cd20691">
    <property type="entry name" value="CdiI_EC536-like"/>
    <property type="match status" value="1"/>
</dbReference>
<reference evidence="1" key="1">
    <citation type="submission" date="2018-07" db="EMBL/GenBank/DDBJ databases">
        <authorList>
            <consortium name="GenomeTrakr network: Whole genome sequencing for foodborne pathogen traceback"/>
        </authorList>
    </citation>
    <scope>NUCLEOTIDE SEQUENCE [LARGE SCALE GENOMIC DNA]</scope>
    <source>
        <strain evidence="1">FDA00010322</strain>
    </source>
</reference>
<dbReference type="Pfam" id="PF18616">
    <property type="entry name" value="CdiI_3"/>
    <property type="match status" value="1"/>
</dbReference>
<dbReference type="AlphaFoldDB" id="A0A402XKS4"/>
<proteinExistence type="predicted"/>
<comment type="caution">
    <text evidence="1">The sequence shown here is derived from an EMBL/GenBank/DDBJ whole genome shotgun (WGS) entry which is preliminary data.</text>
</comment>
<name>A0A402XKS4_SALER</name>